<protein>
    <recommendedName>
        <fullName evidence="3">DUF559 domain-containing protein</fullName>
    </recommendedName>
</protein>
<organism evidence="1 2">
    <name type="scientific">Arthrobacter citreus</name>
    <dbReference type="NCBI Taxonomy" id="1670"/>
    <lineage>
        <taxon>Bacteria</taxon>
        <taxon>Bacillati</taxon>
        <taxon>Actinomycetota</taxon>
        <taxon>Actinomycetes</taxon>
        <taxon>Micrococcales</taxon>
        <taxon>Micrococcaceae</taxon>
        <taxon>Arthrobacter</taxon>
    </lineage>
</organism>
<keyword evidence="2" id="KW-1185">Reference proteome</keyword>
<evidence type="ECO:0008006" key="3">
    <source>
        <dbReference type="Google" id="ProtNLM"/>
    </source>
</evidence>
<evidence type="ECO:0000313" key="2">
    <source>
        <dbReference type="Proteomes" id="UP001448858"/>
    </source>
</evidence>
<evidence type="ECO:0000313" key="1">
    <source>
        <dbReference type="EMBL" id="WZP14589.1"/>
    </source>
</evidence>
<dbReference type="RefSeq" id="WP_342022241.1">
    <property type="nucleotide sequence ID" value="NZ_CP151657.1"/>
</dbReference>
<gene>
    <name evidence="1" type="ORF">AAE021_10285</name>
</gene>
<dbReference type="Proteomes" id="UP001448858">
    <property type="component" value="Chromosome"/>
</dbReference>
<dbReference type="Gene3D" id="3.40.960.10">
    <property type="entry name" value="VSR Endonuclease"/>
    <property type="match status" value="1"/>
</dbReference>
<dbReference type="EMBL" id="CP151657">
    <property type="protein sequence ID" value="WZP14589.1"/>
    <property type="molecule type" value="Genomic_DNA"/>
</dbReference>
<proteinExistence type="predicted"/>
<reference evidence="1 2" key="1">
    <citation type="submission" date="2024-04" db="EMBL/GenBank/DDBJ databases">
        <title>Arthrobacter sp. from Plains bison fecal sample.</title>
        <authorList>
            <person name="Ruzzini A."/>
        </authorList>
    </citation>
    <scope>NUCLEOTIDE SEQUENCE [LARGE SCALE GENOMIC DNA]</scope>
    <source>
        <strain evidence="1 2">EINP1</strain>
    </source>
</reference>
<name>A0ABZ2ZUT2_9MICC</name>
<accession>A0ABZ2ZUT2</accession>
<sequence>MPARRRPLPPPLTLPFTLPQGLAAGLTRDRLRGRDLAVSSRAIRVPHGAEPTLIDRCRPYVVLLPGVVVSHTTAARIHNLPLPARLETDAAIHLSRPPTEAAPRRRGVQGHRLALDASEVMPVAGIQVTSVARTWLDLAGLLTLDELVVAGDHIVSEYRRSFGPPRQSIFSLAELTAYVESKRWLPNLQPSRAALGLVRVGVDSPPESWLRLLLHHAGLPEFVPNFPITDRRGLPVVWTDLACARFRTCLEYDGGHHLTPEQQASDHQRDLATAEAGWIQVKIARDDFRRGKEFVVDKVRRGLVLGGWRPTPNSRNPG</sequence>